<gene>
    <name evidence="1" type="ORF">ACFPU1_00795</name>
</gene>
<protein>
    <submittedName>
        <fullName evidence="1">Uncharacterized protein</fullName>
    </submittedName>
</protein>
<accession>A0ABW0YFU3</accession>
<dbReference type="RefSeq" id="WP_385937359.1">
    <property type="nucleotide sequence ID" value="NZ_JBHSOZ010000002.1"/>
</dbReference>
<name>A0ABW0YFU3_9BACI</name>
<organism evidence="1 2">
    <name type="scientific">Thalassorhabdus alkalitolerans</name>
    <dbReference type="NCBI Taxonomy" id="2282697"/>
    <lineage>
        <taxon>Bacteria</taxon>
        <taxon>Bacillati</taxon>
        <taxon>Bacillota</taxon>
        <taxon>Bacilli</taxon>
        <taxon>Bacillales</taxon>
        <taxon>Bacillaceae</taxon>
        <taxon>Thalassorhabdus</taxon>
    </lineage>
</organism>
<evidence type="ECO:0000313" key="1">
    <source>
        <dbReference type="EMBL" id="MFC5711310.1"/>
    </source>
</evidence>
<dbReference type="Proteomes" id="UP001596142">
    <property type="component" value="Unassembled WGS sequence"/>
</dbReference>
<sequence length="64" mass="7399">MTPYSFTSFDHAAENVLKMVSGLMEVNTLFIAKNDKQDVEIVKSFNRDRVIIEAGFETEYEESY</sequence>
<dbReference type="EMBL" id="JBHSOZ010000002">
    <property type="protein sequence ID" value="MFC5711310.1"/>
    <property type="molecule type" value="Genomic_DNA"/>
</dbReference>
<proteinExistence type="predicted"/>
<reference evidence="2" key="1">
    <citation type="journal article" date="2019" name="Int. J. Syst. Evol. Microbiol.">
        <title>The Global Catalogue of Microorganisms (GCM) 10K type strain sequencing project: providing services to taxonomists for standard genome sequencing and annotation.</title>
        <authorList>
            <consortium name="The Broad Institute Genomics Platform"/>
            <consortium name="The Broad Institute Genome Sequencing Center for Infectious Disease"/>
            <person name="Wu L."/>
            <person name="Ma J."/>
        </authorList>
    </citation>
    <scope>NUCLEOTIDE SEQUENCE [LARGE SCALE GENOMIC DNA]</scope>
    <source>
        <strain evidence="2">CECT 7184</strain>
    </source>
</reference>
<comment type="caution">
    <text evidence="1">The sequence shown here is derived from an EMBL/GenBank/DDBJ whole genome shotgun (WGS) entry which is preliminary data.</text>
</comment>
<evidence type="ECO:0000313" key="2">
    <source>
        <dbReference type="Proteomes" id="UP001596142"/>
    </source>
</evidence>
<keyword evidence="2" id="KW-1185">Reference proteome</keyword>